<protein>
    <recommendedName>
        <fullName evidence="1">DUF6457 domain-containing protein</fullName>
    </recommendedName>
</protein>
<dbReference type="InterPro" id="IPR045598">
    <property type="entry name" value="DUF6457"/>
</dbReference>
<dbReference type="RefSeq" id="WP_098464212.1">
    <property type="nucleotide sequence ID" value="NZ_PDJJ01000001.1"/>
</dbReference>
<sequence length="91" mass="9299">MTEDTPTSLARWVGALESELGLPAGSVDVTEVLDLARDAAHRVARPAAPVTAYVVGYARGLAAAQGTAADDAADRAARLALAWEPTATEAP</sequence>
<accession>A0A2A9EZF1</accession>
<dbReference type="EMBL" id="PDJJ01000001">
    <property type="protein sequence ID" value="PFG43921.1"/>
    <property type="molecule type" value="Genomic_DNA"/>
</dbReference>
<dbReference type="Proteomes" id="UP000224130">
    <property type="component" value="Unassembled WGS sequence"/>
</dbReference>
<dbReference type="Pfam" id="PF20058">
    <property type="entry name" value="DUF6457"/>
    <property type="match status" value="1"/>
</dbReference>
<organism evidence="2 3">
    <name type="scientific">Isoptericola jiangsuensis</name>
    <dbReference type="NCBI Taxonomy" id="548579"/>
    <lineage>
        <taxon>Bacteria</taxon>
        <taxon>Bacillati</taxon>
        <taxon>Actinomycetota</taxon>
        <taxon>Actinomycetes</taxon>
        <taxon>Micrococcales</taxon>
        <taxon>Promicromonosporaceae</taxon>
        <taxon>Isoptericola</taxon>
    </lineage>
</organism>
<evidence type="ECO:0000313" key="3">
    <source>
        <dbReference type="Proteomes" id="UP000224130"/>
    </source>
</evidence>
<comment type="caution">
    <text evidence="2">The sequence shown here is derived from an EMBL/GenBank/DDBJ whole genome shotgun (WGS) entry which is preliminary data.</text>
</comment>
<gene>
    <name evidence="2" type="ORF">ATJ88_2637</name>
</gene>
<evidence type="ECO:0000259" key="1">
    <source>
        <dbReference type="Pfam" id="PF20058"/>
    </source>
</evidence>
<feature type="domain" description="DUF6457" evidence="1">
    <location>
        <begin position="5"/>
        <end position="86"/>
    </location>
</feature>
<dbReference type="AlphaFoldDB" id="A0A2A9EZF1"/>
<evidence type="ECO:0000313" key="2">
    <source>
        <dbReference type="EMBL" id="PFG43921.1"/>
    </source>
</evidence>
<keyword evidence="3" id="KW-1185">Reference proteome</keyword>
<proteinExistence type="predicted"/>
<name>A0A2A9EZF1_9MICO</name>
<reference evidence="2 3" key="1">
    <citation type="submission" date="2017-10" db="EMBL/GenBank/DDBJ databases">
        <title>Sequencing the genomes of 1000 actinobacteria strains.</title>
        <authorList>
            <person name="Klenk H.-P."/>
        </authorList>
    </citation>
    <scope>NUCLEOTIDE SEQUENCE [LARGE SCALE GENOMIC DNA]</scope>
    <source>
        <strain evidence="2 3">DSM 21863</strain>
    </source>
</reference>